<evidence type="ECO:0000313" key="3">
    <source>
        <dbReference type="EMBL" id="KXA14903.1"/>
    </source>
</evidence>
<organism evidence="3 4">
    <name type="scientific">Clostridium perfringens</name>
    <dbReference type="NCBI Taxonomy" id="1502"/>
    <lineage>
        <taxon>Bacteria</taxon>
        <taxon>Bacillati</taxon>
        <taxon>Bacillota</taxon>
        <taxon>Clostridia</taxon>
        <taxon>Eubacteriales</taxon>
        <taxon>Clostridiaceae</taxon>
        <taxon>Clostridium</taxon>
    </lineage>
</organism>
<reference evidence="3 4" key="1">
    <citation type="submission" date="2016-01" db="EMBL/GenBank/DDBJ databases">
        <authorList>
            <person name="Oliw E.H."/>
        </authorList>
    </citation>
    <scope>NUCLEOTIDE SEQUENCE [LARGE SCALE GENOMIC DNA]</scope>
    <source>
        <strain evidence="3 4">MJR7757A</strain>
    </source>
</reference>
<feature type="chain" id="PRO_5038292410" description="Lipoprotein" evidence="1">
    <location>
        <begin position="22"/>
        <end position="195"/>
    </location>
</feature>
<keyword evidence="1" id="KW-0732">Signal</keyword>
<proteinExistence type="predicted"/>
<accession>A0A133NF59</accession>
<feature type="signal peptide" evidence="1">
    <location>
        <begin position="1"/>
        <end position="21"/>
    </location>
</feature>
<dbReference type="EMBL" id="DACTCB010000021">
    <property type="protein sequence ID" value="HAT4308982.1"/>
    <property type="molecule type" value="Genomic_DNA"/>
</dbReference>
<evidence type="ECO:0000313" key="4">
    <source>
        <dbReference type="Proteomes" id="UP000070646"/>
    </source>
</evidence>
<dbReference type="Proteomes" id="UP000070646">
    <property type="component" value="Unassembled WGS sequence"/>
</dbReference>
<dbReference type="PATRIC" id="fig|1502.174.peg.65"/>
<evidence type="ECO:0000256" key="1">
    <source>
        <dbReference type="SAM" id="SignalP"/>
    </source>
</evidence>
<comment type="caution">
    <text evidence="3">The sequence shown here is derived from an EMBL/GenBank/DDBJ whole genome shotgun (WGS) entry which is preliminary data.</text>
</comment>
<gene>
    <name evidence="3" type="ORF">HMPREF3222_00064</name>
    <name evidence="2" type="ORF">I9080_002825</name>
</gene>
<name>A0A133NF59_CLOPF</name>
<sequence>MKKVSLILINIILVCNLIACGAQGNEIAINFIDNEIEVEENEKRDITIQSKDKHKQFRNSNTKIKKEDLKTYFYNDKTLKDFEVPKKTIEEYENWFINMARDRGESAKDISDAFRSVDMLIGEDIVKFPVIIDTVNFNDREAYAIAYLCEEGENLDMEAQEAMELKRFDEVLIIGVYKDSSDIFYKNKYKYNYLP</sequence>
<protein>
    <recommendedName>
        <fullName evidence="5">Lipoprotein</fullName>
    </recommendedName>
</protein>
<reference evidence="2" key="2">
    <citation type="journal article" date="2018" name="Genome Biol.">
        <title>SKESA: strategic k-mer extension for scrupulous assemblies.</title>
        <authorList>
            <person name="Souvorov A."/>
            <person name="Agarwala R."/>
            <person name="Lipman D.J."/>
        </authorList>
    </citation>
    <scope>NUCLEOTIDE SEQUENCE</scope>
    <source>
        <strain evidence="2">C8</strain>
    </source>
</reference>
<evidence type="ECO:0000313" key="2">
    <source>
        <dbReference type="EMBL" id="HAT4308982.1"/>
    </source>
</evidence>
<reference evidence="2" key="3">
    <citation type="submission" date="2020-07" db="EMBL/GenBank/DDBJ databases">
        <authorList>
            <consortium name="NCBI Pathogen Detection Project"/>
        </authorList>
    </citation>
    <scope>NUCLEOTIDE SEQUENCE</scope>
    <source>
        <strain evidence="2">C8</strain>
    </source>
</reference>
<dbReference type="Proteomes" id="UP000859547">
    <property type="component" value="Unassembled WGS sequence"/>
</dbReference>
<dbReference type="RefSeq" id="WP_060794352.1">
    <property type="nucleotide sequence ID" value="NZ_JARJAT010000005.1"/>
</dbReference>
<evidence type="ECO:0008006" key="5">
    <source>
        <dbReference type="Google" id="ProtNLM"/>
    </source>
</evidence>
<dbReference type="AlphaFoldDB" id="A0A133NF59"/>
<dbReference type="EMBL" id="LRPU01000003">
    <property type="protein sequence ID" value="KXA14903.1"/>
    <property type="molecule type" value="Genomic_DNA"/>
</dbReference>